<dbReference type="AlphaFoldDB" id="A0A5S4G613"/>
<dbReference type="EMBL" id="VCKX01000146">
    <property type="protein sequence ID" value="TMR28282.1"/>
    <property type="molecule type" value="Genomic_DNA"/>
</dbReference>
<gene>
    <name evidence="1" type="ORF">ETD85_36305</name>
</gene>
<dbReference type="InterPro" id="IPR036894">
    <property type="entry name" value="YbaB-like_sf"/>
</dbReference>
<dbReference type="Gene3D" id="3.30.1310.10">
    <property type="entry name" value="Nucleoid-associated protein YbaB-like domain"/>
    <property type="match status" value="1"/>
</dbReference>
<reference evidence="1 2" key="1">
    <citation type="submission" date="2019-05" db="EMBL/GenBank/DDBJ databases">
        <title>Draft genome sequence of Nonomuraea zeae DSM 100528.</title>
        <authorList>
            <person name="Saricaoglu S."/>
            <person name="Isik K."/>
        </authorList>
    </citation>
    <scope>NUCLEOTIDE SEQUENCE [LARGE SCALE GENOMIC DNA]</scope>
    <source>
        <strain evidence="1 2">DSM 100528</strain>
    </source>
</reference>
<evidence type="ECO:0000313" key="1">
    <source>
        <dbReference type="EMBL" id="TMR28282.1"/>
    </source>
</evidence>
<dbReference type="GO" id="GO:0003677">
    <property type="term" value="F:DNA binding"/>
    <property type="evidence" value="ECO:0007669"/>
    <property type="project" value="InterPro"/>
</dbReference>
<comment type="caution">
    <text evidence="1">The sequence shown here is derived from an EMBL/GenBank/DDBJ whole genome shotgun (WGS) entry which is preliminary data.</text>
</comment>
<dbReference type="Proteomes" id="UP000306628">
    <property type="component" value="Unassembled WGS sequence"/>
</dbReference>
<accession>A0A5S4G613</accession>
<organism evidence="1 2">
    <name type="scientific">Nonomuraea zeae</name>
    <dbReference type="NCBI Taxonomy" id="1642303"/>
    <lineage>
        <taxon>Bacteria</taxon>
        <taxon>Bacillati</taxon>
        <taxon>Actinomycetota</taxon>
        <taxon>Actinomycetes</taxon>
        <taxon>Streptosporangiales</taxon>
        <taxon>Streptosporangiaceae</taxon>
        <taxon>Nonomuraea</taxon>
    </lineage>
</organism>
<dbReference type="InterPro" id="IPR004401">
    <property type="entry name" value="YbaB/EbfC"/>
</dbReference>
<dbReference type="RefSeq" id="WP_138694349.1">
    <property type="nucleotide sequence ID" value="NZ_JBHSAZ010000033.1"/>
</dbReference>
<evidence type="ECO:0000313" key="2">
    <source>
        <dbReference type="Proteomes" id="UP000306628"/>
    </source>
</evidence>
<dbReference type="SUPFAM" id="SSF82607">
    <property type="entry name" value="YbaB-like"/>
    <property type="match status" value="1"/>
</dbReference>
<sequence length="119" mass="12201">MTAPADPFDGGDHEIGRLLSGFQQDMAALERLSDQIAAVRGRGEAAEGRVVVEVTQSGGLAGLTIDPRAMRLGSTELAAAILDAAAKAARDAEHGTSSLVAPFISGTVLDGDDARGSRR</sequence>
<proteinExistence type="predicted"/>
<keyword evidence="2" id="KW-1185">Reference proteome</keyword>
<dbReference type="Pfam" id="PF02575">
    <property type="entry name" value="YbaB_DNA_bd"/>
    <property type="match status" value="1"/>
</dbReference>
<name>A0A5S4G613_9ACTN</name>
<dbReference type="OrthoDB" id="3829223at2"/>
<protein>
    <submittedName>
        <fullName evidence="1">YbaB/EbfC family nucleoid-associated protein</fullName>
    </submittedName>
</protein>